<dbReference type="Proteomes" id="UP001163223">
    <property type="component" value="Chromosome"/>
</dbReference>
<gene>
    <name evidence="1" type="ORF">OXU80_03350</name>
</gene>
<evidence type="ECO:0000313" key="2">
    <source>
        <dbReference type="Proteomes" id="UP001163223"/>
    </source>
</evidence>
<keyword evidence="2" id="KW-1185">Reference proteome</keyword>
<accession>A0ACD4NQW1</accession>
<name>A0ACD4NQW1_9HYPH</name>
<dbReference type="EMBL" id="CP113520">
    <property type="protein sequence ID" value="WAJ29286.1"/>
    <property type="molecule type" value="Genomic_DNA"/>
</dbReference>
<proteinExistence type="predicted"/>
<reference evidence="1" key="1">
    <citation type="submission" date="2022-11" db="EMBL/GenBank/DDBJ databases">
        <title>beta-Carotene-producing bacterium, Jeongeuplla avenae sp. nov., alleviates the salt stress of Arabidopsis seedlings.</title>
        <authorList>
            <person name="Jiang L."/>
            <person name="Lee J."/>
        </authorList>
    </citation>
    <scope>NUCLEOTIDE SEQUENCE</scope>
    <source>
        <strain evidence="1">DY_R2A_6</strain>
    </source>
</reference>
<evidence type="ECO:0000313" key="1">
    <source>
        <dbReference type="EMBL" id="WAJ29286.1"/>
    </source>
</evidence>
<sequence>MLRHPRAALALLAPAALAATMAAPAMAQDGTAPREIPEGFVVPGPTPTNASPGSEAVPARPAPPATPAPGAVRPEALAAAPPPATTDWPCVQRKVGEIAAAAIWSGPDLGAAAQAPRDADMAVLVDTIASRRTPLPDAEAAARAFADALPVEERAPKVSAVFTDLLGRLNAERGRIIRGIERYGARQKQFAEALRERRAAFDALRESGADRQAVQAARDALLLDQRIFDERRQSLTYVCEVPTLIEQRAFGLGRTLAASLKE</sequence>
<protein>
    <submittedName>
        <fullName evidence="1">Uncharacterized protein</fullName>
    </submittedName>
</protein>
<organism evidence="1 2">
    <name type="scientific">Antarcticirhabdus aurantiaca</name>
    <dbReference type="NCBI Taxonomy" id="2606717"/>
    <lineage>
        <taxon>Bacteria</taxon>
        <taxon>Pseudomonadati</taxon>
        <taxon>Pseudomonadota</taxon>
        <taxon>Alphaproteobacteria</taxon>
        <taxon>Hyphomicrobiales</taxon>
        <taxon>Aurantimonadaceae</taxon>
        <taxon>Antarcticirhabdus</taxon>
    </lineage>
</organism>